<evidence type="ECO:0000313" key="2">
    <source>
        <dbReference type="Proteomes" id="UP000070133"/>
    </source>
</evidence>
<comment type="caution">
    <text evidence="1">The sequence shown here is derived from an EMBL/GenBank/DDBJ whole genome shotgun (WGS) entry which is preliminary data.</text>
</comment>
<dbReference type="Proteomes" id="UP000070133">
    <property type="component" value="Unassembled WGS sequence"/>
</dbReference>
<name>A0A139HIT7_9PEZI</name>
<organism evidence="1 2">
    <name type="scientific">Pseudocercospora eumusae</name>
    <dbReference type="NCBI Taxonomy" id="321146"/>
    <lineage>
        <taxon>Eukaryota</taxon>
        <taxon>Fungi</taxon>
        <taxon>Dikarya</taxon>
        <taxon>Ascomycota</taxon>
        <taxon>Pezizomycotina</taxon>
        <taxon>Dothideomycetes</taxon>
        <taxon>Dothideomycetidae</taxon>
        <taxon>Mycosphaerellales</taxon>
        <taxon>Mycosphaerellaceae</taxon>
        <taxon>Pseudocercospora</taxon>
    </lineage>
</organism>
<proteinExistence type="predicted"/>
<protein>
    <submittedName>
        <fullName evidence="1">Uncharacterized protein</fullName>
    </submittedName>
</protein>
<keyword evidence="2" id="KW-1185">Reference proteome</keyword>
<reference evidence="1 2" key="1">
    <citation type="submission" date="2015-07" db="EMBL/GenBank/DDBJ databases">
        <title>Comparative genomics of the Sigatoka disease complex on banana suggests a link between parallel evolutionary changes in Pseudocercospora fijiensis and Pseudocercospora eumusae and increased virulence on the banana host.</title>
        <authorList>
            <person name="Chang T.-C."/>
            <person name="Salvucci A."/>
            <person name="Crous P.W."/>
            <person name="Stergiopoulos I."/>
        </authorList>
    </citation>
    <scope>NUCLEOTIDE SEQUENCE [LARGE SCALE GENOMIC DNA]</scope>
    <source>
        <strain evidence="1 2">CBS 114824</strain>
    </source>
</reference>
<dbReference type="EMBL" id="LFZN01000043">
    <property type="protein sequence ID" value="KXT02312.1"/>
    <property type="molecule type" value="Genomic_DNA"/>
</dbReference>
<evidence type="ECO:0000313" key="1">
    <source>
        <dbReference type="EMBL" id="KXT02312.1"/>
    </source>
</evidence>
<sequence>METWILNTPFLNSDLTASGRTGNIVALAIRKKDRCSGTNPERTCSGCHYTWAYFKLYTQKG</sequence>
<accession>A0A139HIT7</accession>
<gene>
    <name evidence="1" type="ORF">AC578_190</name>
</gene>
<dbReference type="AlphaFoldDB" id="A0A139HIT7"/>